<evidence type="ECO:0000256" key="6">
    <source>
        <dbReference type="SAM" id="SignalP"/>
    </source>
</evidence>
<dbReference type="Proteomes" id="UP000294963">
    <property type="component" value="Unassembled WGS sequence"/>
</dbReference>
<dbReference type="GO" id="GO:0009279">
    <property type="term" value="C:cell outer membrane"/>
    <property type="evidence" value="ECO:0007669"/>
    <property type="project" value="UniProtKB-SubCell"/>
</dbReference>
<protein>
    <submittedName>
        <fullName evidence="8">OmpA family protein</fullName>
    </submittedName>
</protein>
<evidence type="ECO:0000256" key="5">
    <source>
        <dbReference type="SAM" id="MobiDB-lite"/>
    </source>
</evidence>
<evidence type="ECO:0000313" key="9">
    <source>
        <dbReference type="Proteomes" id="UP000294963"/>
    </source>
</evidence>
<comment type="subcellular location">
    <subcellularLocation>
        <location evidence="1">Cell outer membrane</location>
    </subcellularLocation>
</comment>
<sequence>MNINPWLMILSALMLTACTHQSVAPPPQVAVQQVQPLLAELKQGVAIYFNKNSSEIEPQYNAYLSSAAKLLAQNPRLILEVDGHTDSSGSNAINRRVSQQRANMVQARLVTDYNVNPSQIRATGQASTQPIADNNTAEGRAKNRRVSLTLK</sequence>
<keyword evidence="3" id="KW-0998">Cell outer membrane</keyword>
<feature type="chain" id="PRO_5020854609" evidence="6">
    <location>
        <begin position="25"/>
        <end position="151"/>
    </location>
</feature>
<dbReference type="SUPFAM" id="SSF103088">
    <property type="entry name" value="OmpA-like"/>
    <property type="match status" value="1"/>
</dbReference>
<dbReference type="Pfam" id="PF00691">
    <property type="entry name" value="OmpA"/>
    <property type="match status" value="1"/>
</dbReference>
<feature type="region of interest" description="Disordered" evidence="5">
    <location>
        <begin position="123"/>
        <end position="151"/>
    </location>
</feature>
<keyword evidence="9" id="KW-1185">Reference proteome</keyword>
<proteinExistence type="predicted"/>
<name>A0A4R1XY38_ACICA</name>
<evidence type="ECO:0000256" key="1">
    <source>
        <dbReference type="ARBA" id="ARBA00004442"/>
    </source>
</evidence>
<evidence type="ECO:0000259" key="7">
    <source>
        <dbReference type="PROSITE" id="PS51123"/>
    </source>
</evidence>
<dbReference type="InterPro" id="IPR006665">
    <property type="entry name" value="OmpA-like"/>
</dbReference>
<comment type="caution">
    <text evidence="8">The sequence shown here is derived from an EMBL/GenBank/DDBJ whole genome shotgun (WGS) entry which is preliminary data.</text>
</comment>
<dbReference type="InterPro" id="IPR006664">
    <property type="entry name" value="OMP_bac"/>
</dbReference>
<dbReference type="PANTHER" id="PTHR30329">
    <property type="entry name" value="STATOR ELEMENT OF FLAGELLAR MOTOR COMPLEX"/>
    <property type="match status" value="1"/>
</dbReference>
<feature type="domain" description="OmpA-like" evidence="7">
    <location>
        <begin position="36"/>
        <end position="151"/>
    </location>
</feature>
<evidence type="ECO:0000256" key="3">
    <source>
        <dbReference type="ARBA" id="ARBA00023237"/>
    </source>
</evidence>
<dbReference type="EMBL" id="SLVJ01000006">
    <property type="protein sequence ID" value="TCM68101.1"/>
    <property type="molecule type" value="Genomic_DNA"/>
</dbReference>
<evidence type="ECO:0000313" key="8">
    <source>
        <dbReference type="EMBL" id="TCM68101.1"/>
    </source>
</evidence>
<feature type="compositionally biased region" description="Polar residues" evidence="5">
    <location>
        <begin position="123"/>
        <end position="137"/>
    </location>
</feature>
<accession>A0A4R1XY38</accession>
<reference evidence="8 9" key="1">
    <citation type="submission" date="2019-03" db="EMBL/GenBank/DDBJ databases">
        <title>Genomic analyses of the natural microbiome of Caenorhabditis elegans.</title>
        <authorList>
            <person name="Samuel B."/>
        </authorList>
    </citation>
    <scope>NUCLEOTIDE SEQUENCE [LARGE SCALE GENOMIC DNA]</scope>
    <source>
        <strain evidence="8 9">JUb89</strain>
    </source>
</reference>
<evidence type="ECO:0000256" key="4">
    <source>
        <dbReference type="PROSITE-ProRule" id="PRU00473"/>
    </source>
</evidence>
<gene>
    <name evidence="8" type="ORF">EC844_10683</name>
</gene>
<dbReference type="InterPro" id="IPR050330">
    <property type="entry name" value="Bact_OuterMem_StrucFunc"/>
</dbReference>
<keyword evidence="2 4" id="KW-0472">Membrane</keyword>
<dbReference type="InterPro" id="IPR036737">
    <property type="entry name" value="OmpA-like_sf"/>
</dbReference>
<dbReference type="CDD" id="cd07185">
    <property type="entry name" value="OmpA_C-like"/>
    <property type="match status" value="1"/>
</dbReference>
<organism evidence="8 9">
    <name type="scientific">Acinetobacter calcoaceticus</name>
    <dbReference type="NCBI Taxonomy" id="471"/>
    <lineage>
        <taxon>Bacteria</taxon>
        <taxon>Pseudomonadati</taxon>
        <taxon>Pseudomonadota</taxon>
        <taxon>Gammaproteobacteria</taxon>
        <taxon>Moraxellales</taxon>
        <taxon>Moraxellaceae</taxon>
        <taxon>Acinetobacter</taxon>
        <taxon>Acinetobacter calcoaceticus/baumannii complex</taxon>
    </lineage>
</organism>
<dbReference type="PRINTS" id="PR01021">
    <property type="entry name" value="OMPADOMAIN"/>
</dbReference>
<dbReference type="Gene3D" id="3.30.1330.60">
    <property type="entry name" value="OmpA-like domain"/>
    <property type="match status" value="1"/>
</dbReference>
<evidence type="ECO:0000256" key="2">
    <source>
        <dbReference type="ARBA" id="ARBA00023136"/>
    </source>
</evidence>
<keyword evidence="6" id="KW-0732">Signal</keyword>
<feature type="signal peptide" evidence="6">
    <location>
        <begin position="1"/>
        <end position="24"/>
    </location>
</feature>
<dbReference type="PROSITE" id="PS51123">
    <property type="entry name" value="OMPA_2"/>
    <property type="match status" value="1"/>
</dbReference>
<dbReference type="AlphaFoldDB" id="A0A4R1XY38"/>
<dbReference type="PANTHER" id="PTHR30329:SF21">
    <property type="entry name" value="LIPOPROTEIN YIAD-RELATED"/>
    <property type="match status" value="1"/>
</dbReference>